<protein>
    <recommendedName>
        <fullName evidence="8">Transmembrane protein</fullName>
    </recommendedName>
</protein>
<dbReference type="Proteomes" id="UP001497512">
    <property type="component" value="Chromosome 9"/>
</dbReference>
<keyword evidence="3 5" id="KW-1133">Transmembrane helix</keyword>
<organism evidence="6 7">
    <name type="scientific">Sphagnum troendelagicum</name>
    <dbReference type="NCBI Taxonomy" id="128251"/>
    <lineage>
        <taxon>Eukaryota</taxon>
        <taxon>Viridiplantae</taxon>
        <taxon>Streptophyta</taxon>
        <taxon>Embryophyta</taxon>
        <taxon>Bryophyta</taxon>
        <taxon>Sphagnophytina</taxon>
        <taxon>Sphagnopsida</taxon>
        <taxon>Sphagnales</taxon>
        <taxon>Sphagnaceae</taxon>
        <taxon>Sphagnum</taxon>
    </lineage>
</organism>
<evidence type="ECO:0000256" key="3">
    <source>
        <dbReference type="ARBA" id="ARBA00022989"/>
    </source>
</evidence>
<evidence type="ECO:0000313" key="7">
    <source>
        <dbReference type="Proteomes" id="UP001497512"/>
    </source>
</evidence>
<gene>
    <name evidence="6" type="ORF">CSSPTR1EN2_LOCUS23924</name>
</gene>
<proteinExistence type="predicted"/>
<keyword evidence="2 5" id="KW-0812">Transmembrane</keyword>
<sequence>MAGVWKWSSGNEAVDEAPVLESAGDLQLQSPLLLLRRQRLIDSVLVWHKVAAVSGLSPMLLGSYGSHMYQPIDTNYKEVWNTAALYHMVHSAALLAVPITKRPHVFGFLLTFGIVVFSGTCYMVAYSESKRYAFPAPFGGLAFIAAWASLLF</sequence>
<name>A0ABP0V7H9_9BRYO</name>
<evidence type="ECO:0000256" key="5">
    <source>
        <dbReference type="SAM" id="Phobius"/>
    </source>
</evidence>
<evidence type="ECO:0000256" key="2">
    <source>
        <dbReference type="ARBA" id="ARBA00022692"/>
    </source>
</evidence>
<dbReference type="EMBL" id="OZ019901">
    <property type="protein sequence ID" value="CAK9237880.1"/>
    <property type="molecule type" value="Genomic_DNA"/>
</dbReference>
<accession>A0ABP0V7H9</accession>
<dbReference type="PANTHER" id="PTHR43461:SF1">
    <property type="entry name" value="TRANSMEMBRANE PROTEIN 256"/>
    <property type="match status" value="1"/>
</dbReference>
<feature type="transmembrane region" description="Helical" evidence="5">
    <location>
        <begin position="106"/>
        <end position="126"/>
    </location>
</feature>
<evidence type="ECO:0000256" key="4">
    <source>
        <dbReference type="ARBA" id="ARBA00023136"/>
    </source>
</evidence>
<keyword evidence="7" id="KW-1185">Reference proteome</keyword>
<dbReference type="InterPro" id="IPR006696">
    <property type="entry name" value="DUF423"/>
</dbReference>
<evidence type="ECO:0000256" key="1">
    <source>
        <dbReference type="ARBA" id="ARBA00004141"/>
    </source>
</evidence>
<comment type="subcellular location">
    <subcellularLocation>
        <location evidence="1">Membrane</location>
        <topology evidence="1">Multi-pass membrane protein</topology>
    </subcellularLocation>
</comment>
<keyword evidence="4 5" id="KW-0472">Membrane</keyword>
<dbReference type="PANTHER" id="PTHR43461">
    <property type="entry name" value="TRANSMEMBRANE PROTEIN 256"/>
    <property type="match status" value="1"/>
</dbReference>
<reference evidence="6" key="1">
    <citation type="submission" date="2024-02" db="EMBL/GenBank/DDBJ databases">
        <authorList>
            <consortium name="ELIXIR-Norway"/>
            <consortium name="Elixir Norway"/>
        </authorList>
    </citation>
    <scope>NUCLEOTIDE SEQUENCE</scope>
</reference>
<evidence type="ECO:0000313" key="6">
    <source>
        <dbReference type="EMBL" id="CAK9237880.1"/>
    </source>
</evidence>
<dbReference type="Pfam" id="PF04241">
    <property type="entry name" value="DUF423"/>
    <property type="match status" value="1"/>
</dbReference>
<feature type="transmembrane region" description="Helical" evidence="5">
    <location>
        <begin position="132"/>
        <end position="151"/>
    </location>
</feature>
<evidence type="ECO:0008006" key="8">
    <source>
        <dbReference type="Google" id="ProtNLM"/>
    </source>
</evidence>